<dbReference type="Gene3D" id="1.10.620.20">
    <property type="entry name" value="Ribonucleotide Reductase, subunit A"/>
    <property type="match status" value="1"/>
</dbReference>
<evidence type="ECO:0000313" key="2">
    <source>
        <dbReference type="Proteomes" id="UP000541535"/>
    </source>
</evidence>
<dbReference type="Proteomes" id="UP000541535">
    <property type="component" value="Unassembled WGS sequence"/>
</dbReference>
<dbReference type="AlphaFoldDB" id="A0A7W5B6X3"/>
<dbReference type="InterPro" id="IPR009078">
    <property type="entry name" value="Ferritin-like_SF"/>
</dbReference>
<evidence type="ECO:0000313" key="1">
    <source>
        <dbReference type="EMBL" id="MBB3117639.1"/>
    </source>
</evidence>
<protein>
    <submittedName>
        <fullName evidence="1">Uncharacterized protein</fullName>
    </submittedName>
</protein>
<dbReference type="SUPFAM" id="SSF47240">
    <property type="entry name" value="Ferritin-like"/>
    <property type="match status" value="1"/>
</dbReference>
<organism evidence="1 2">
    <name type="scientific">Pseudoduganella violacea</name>
    <dbReference type="NCBI Taxonomy" id="1715466"/>
    <lineage>
        <taxon>Bacteria</taxon>
        <taxon>Pseudomonadati</taxon>
        <taxon>Pseudomonadota</taxon>
        <taxon>Betaproteobacteria</taxon>
        <taxon>Burkholderiales</taxon>
        <taxon>Oxalobacteraceae</taxon>
        <taxon>Telluria group</taxon>
        <taxon>Pseudoduganella</taxon>
    </lineage>
</organism>
<reference evidence="1 2" key="1">
    <citation type="submission" date="2020-08" db="EMBL/GenBank/DDBJ databases">
        <title>Genomic Encyclopedia of Type Strains, Phase III (KMG-III): the genomes of soil and plant-associated and newly described type strains.</title>
        <authorList>
            <person name="Whitman W."/>
        </authorList>
    </citation>
    <scope>NUCLEOTIDE SEQUENCE [LARGE SCALE GENOMIC DNA]</scope>
    <source>
        <strain evidence="1 2">CECT 8897</strain>
    </source>
</reference>
<dbReference type="InterPro" id="IPR012348">
    <property type="entry name" value="RNR-like"/>
</dbReference>
<name>A0A7W5B6X3_9BURK</name>
<dbReference type="InterPro" id="IPR025859">
    <property type="entry name" value="AurF/CmlI"/>
</dbReference>
<dbReference type="GO" id="GO:0016491">
    <property type="term" value="F:oxidoreductase activity"/>
    <property type="evidence" value="ECO:0007669"/>
    <property type="project" value="InterPro"/>
</dbReference>
<accession>A0A7W5B6X3</accession>
<sequence>MNPLLHNINLSAHQHFLHPNHMPWHAVRAEEELDFLSQQVCGRKDEQLRATAYLYKELAQLAEIEFHVASVMVRVIAESQMRGKGELWEGSDLVHALGCFASEEVQHANTFYRYVRTLTGCDYKLENNYFQERITLFQGDHSPLVKLAALCATAYVGESVITVFETRMRNMDPEMKSPFTRLLHLHGLDEARHIRTDHFVIDHVLPSLTPLERRQMEELINATEELNTTLALTSAAQLKRQFGVDFQTQNRSAEVQLAITLAFRRAILAGDSFRKVDDFLDSDTRALLKDFSQSERVHFH</sequence>
<proteinExistence type="predicted"/>
<dbReference type="EMBL" id="JACHXD010000002">
    <property type="protein sequence ID" value="MBB3117639.1"/>
    <property type="molecule type" value="Genomic_DNA"/>
</dbReference>
<comment type="caution">
    <text evidence="1">The sequence shown here is derived from an EMBL/GenBank/DDBJ whole genome shotgun (WGS) entry which is preliminary data.</text>
</comment>
<gene>
    <name evidence="1" type="ORF">FHS03_000665</name>
</gene>
<dbReference type="RefSeq" id="WP_183439618.1">
    <property type="nucleotide sequence ID" value="NZ_JACHXD010000002.1"/>
</dbReference>
<dbReference type="Pfam" id="PF11583">
    <property type="entry name" value="AurF"/>
    <property type="match status" value="1"/>
</dbReference>
<keyword evidence="2" id="KW-1185">Reference proteome</keyword>